<name>A0A915Q2A0_9BILA</name>
<evidence type="ECO:0000313" key="3">
    <source>
        <dbReference type="WBParaSite" id="sdigi.contig609.g9202.t1"/>
    </source>
</evidence>
<dbReference type="WBParaSite" id="sdigi.contig609.g9202.t1">
    <property type="protein sequence ID" value="sdigi.contig609.g9202.t1"/>
    <property type="gene ID" value="sdigi.contig609.g9202"/>
</dbReference>
<evidence type="ECO:0000313" key="2">
    <source>
        <dbReference type="Proteomes" id="UP000887581"/>
    </source>
</evidence>
<proteinExistence type="predicted"/>
<protein>
    <submittedName>
        <fullName evidence="3">Uncharacterized protein</fullName>
    </submittedName>
</protein>
<evidence type="ECO:0000256" key="1">
    <source>
        <dbReference type="SAM" id="MobiDB-lite"/>
    </source>
</evidence>
<accession>A0A915Q2A0</accession>
<organism evidence="2 3">
    <name type="scientific">Setaria digitata</name>
    <dbReference type="NCBI Taxonomy" id="48799"/>
    <lineage>
        <taxon>Eukaryota</taxon>
        <taxon>Metazoa</taxon>
        <taxon>Ecdysozoa</taxon>
        <taxon>Nematoda</taxon>
        <taxon>Chromadorea</taxon>
        <taxon>Rhabditida</taxon>
        <taxon>Spirurina</taxon>
        <taxon>Spiruromorpha</taxon>
        <taxon>Filarioidea</taxon>
        <taxon>Setariidae</taxon>
        <taxon>Setaria</taxon>
    </lineage>
</organism>
<dbReference type="AlphaFoldDB" id="A0A915Q2A0"/>
<keyword evidence="2" id="KW-1185">Reference proteome</keyword>
<feature type="region of interest" description="Disordered" evidence="1">
    <location>
        <begin position="98"/>
        <end position="130"/>
    </location>
</feature>
<dbReference type="Proteomes" id="UP000887581">
    <property type="component" value="Unplaced"/>
</dbReference>
<feature type="compositionally biased region" description="Basic and acidic residues" evidence="1">
    <location>
        <begin position="120"/>
        <end position="130"/>
    </location>
</feature>
<sequence length="153" mass="17772">MQRFKQYLIRYNVWLRCGDELEPAFAFYGDNALQSGCDNGCLRDVQEIIEKFRFAWGVPKIRTCQATCYQKVHELTNFMKSKIMAYNPYIGEKQSTNVKFEDDPLPSSNDANQSVDDETSTDRTNGKRIIELGIPRPTWFKPKFVDSSVPRKQ</sequence>
<reference evidence="3" key="1">
    <citation type="submission" date="2022-11" db="UniProtKB">
        <authorList>
            <consortium name="WormBaseParasite"/>
        </authorList>
    </citation>
    <scope>IDENTIFICATION</scope>
</reference>